<feature type="region of interest" description="Disordered" evidence="1">
    <location>
        <begin position="1"/>
        <end position="56"/>
    </location>
</feature>
<dbReference type="EMBL" id="JAENGZ010000011">
    <property type="protein sequence ID" value="KAG6974041.1"/>
    <property type="molecule type" value="Genomic_DNA"/>
</dbReference>
<gene>
    <name evidence="2" type="ORF">JG687_00000550</name>
</gene>
<evidence type="ECO:0000313" key="2">
    <source>
        <dbReference type="EMBL" id="KAG6974041.1"/>
    </source>
</evidence>
<dbReference type="AlphaFoldDB" id="A0A8T1V0M7"/>
<feature type="region of interest" description="Disordered" evidence="1">
    <location>
        <begin position="74"/>
        <end position="97"/>
    </location>
</feature>
<evidence type="ECO:0000313" key="3">
    <source>
        <dbReference type="Proteomes" id="UP000688947"/>
    </source>
</evidence>
<organism evidence="2 3">
    <name type="scientific">Phytophthora cactorum</name>
    <dbReference type="NCBI Taxonomy" id="29920"/>
    <lineage>
        <taxon>Eukaryota</taxon>
        <taxon>Sar</taxon>
        <taxon>Stramenopiles</taxon>
        <taxon>Oomycota</taxon>
        <taxon>Peronosporomycetes</taxon>
        <taxon>Peronosporales</taxon>
        <taxon>Peronosporaceae</taxon>
        <taxon>Phytophthora</taxon>
    </lineage>
</organism>
<accession>A0A8T1V0M7</accession>
<sequence>MKRSTPEERRWENGLRKGTRTSNDSAIMSSPMVNRSSGLRRPTTETKRTSGNEVTPSLAATTALQEYLANDIDAKSRIPCPRPASGPVGKRQGNAKPTQLDVRVGINAENADTPKGVVVSRAESPLSRFQKHMKQTHSVPDQRHILLLSTTIPPRGNYHDFQRTAGAPASESAQSLTRSLMDKINEAKSLQQTEAASRGRSKHSSEPEILSRAEPEINASCAINFYTRTSTRCSSACDYSSKQLPSSSTCEASNAHDTAVGIFCIAKEVNTGNPAWPRDK</sequence>
<feature type="compositionally biased region" description="Basic and acidic residues" evidence="1">
    <location>
        <begin position="1"/>
        <end position="15"/>
    </location>
</feature>
<comment type="caution">
    <text evidence="2">The sequence shown here is derived from an EMBL/GenBank/DDBJ whole genome shotgun (WGS) entry which is preliminary data.</text>
</comment>
<evidence type="ECO:0000256" key="1">
    <source>
        <dbReference type="SAM" id="MobiDB-lite"/>
    </source>
</evidence>
<feature type="region of interest" description="Disordered" evidence="1">
    <location>
        <begin position="190"/>
        <end position="212"/>
    </location>
</feature>
<reference evidence="2" key="1">
    <citation type="submission" date="2021-01" db="EMBL/GenBank/DDBJ databases">
        <title>Phytophthora aleatoria, a newly-described species from Pinus radiata is distinct from Phytophthora cactorum isolates based on comparative genomics.</title>
        <authorList>
            <person name="Mcdougal R."/>
            <person name="Panda P."/>
            <person name="Williams N."/>
            <person name="Studholme D.J."/>
        </authorList>
    </citation>
    <scope>NUCLEOTIDE SEQUENCE</scope>
    <source>
        <strain evidence="2">NZFS 3830</strain>
    </source>
</reference>
<dbReference type="OrthoDB" id="10479158at2759"/>
<protein>
    <submittedName>
        <fullName evidence="2">Uncharacterized protein</fullName>
    </submittedName>
</protein>
<feature type="compositionally biased region" description="Polar residues" evidence="1">
    <location>
        <begin position="20"/>
        <end position="37"/>
    </location>
</feature>
<proteinExistence type="predicted"/>
<name>A0A8T1V0M7_9STRA</name>
<feature type="compositionally biased region" description="Basic and acidic residues" evidence="1">
    <location>
        <begin position="203"/>
        <end position="212"/>
    </location>
</feature>
<dbReference type="Proteomes" id="UP000688947">
    <property type="component" value="Unassembled WGS sequence"/>
</dbReference>